<dbReference type="KEGG" id="aoa:dqs_2104"/>
<dbReference type="InterPro" id="IPR009057">
    <property type="entry name" value="Homeodomain-like_sf"/>
</dbReference>
<dbReference type="STRING" id="62928.azo1949"/>
<keyword evidence="6" id="KW-1185">Reference proteome</keyword>
<keyword evidence="3" id="KW-0804">Transcription</keyword>
<dbReference type="AlphaFoldDB" id="A1K6W1"/>
<dbReference type="PANTHER" id="PTHR46796:SF12">
    <property type="entry name" value="HTH-TYPE DNA-BINDING TRANSCRIPTIONAL ACTIVATOR EUTR"/>
    <property type="match status" value="1"/>
</dbReference>
<organism evidence="5 6">
    <name type="scientific">Azoarcus sp. (strain BH72)</name>
    <dbReference type="NCBI Taxonomy" id="418699"/>
    <lineage>
        <taxon>Bacteria</taxon>
        <taxon>Pseudomonadati</taxon>
        <taxon>Pseudomonadota</taxon>
        <taxon>Betaproteobacteria</taxon>
        <taxon>Rhodocyclales</taxon>
        <taxon>Zoogloeaceae</taxon>
        <taxon>Azoarcus</taxon>
    </lineage>
</organism>
<dbReference type="InterPro" id="IPR050204">
    <property type="entry name" value="AraC_XylS_family_regulators"/>
</dbReference>
<accession>A1K6W1</accession>
<dbReference type="Gene3D" id="1.10.10.60">
    <property type="entry name" value="Homeodomain-like"/>
    <property type="match status" value="1"/>
</dbReference>
<dbReference type="InterPro" id="IPR018060">
    <property type="entry name" value="HTH_AraC"/>
</dbReference>
<dbReference type="InterPro" id="IPR035418">
    <property type="entry name" value="AraC-bd_2"/>
</dbReference>
<keyword evidence="1" id="KW-0805">Transcription regulation</keyword>
<proteinExistence type="predicted"/>
<dbReference type="GO" id="GO:0043565">
    <property type="term" value="F:sequence-specific DNA binding"/>
    <property type="evidence" value="ECO:0007669"/>
    <property type="project" value="InterPro"/>
</dbReference>
<keyword evidence="2" id="KW-0238">DNA-binding</keyword>
<dbReference type="eggNOG" id="COG2207">
    <property type="taxonomic scope" value="Bacteria"/>
</dbReference>
<sequence>MLATGTAPEFAPPADPALARFPLFETRDVDEARVRGAQVFCDHKLQLLDRHSSIDARMCFKRLRGVGIGRMTYGAHVAVEPGCLEDFLLVQMPLSGAEILRSGDIVVNSSRRIATVASPQRPFSLRHEAGTEKLFVRIDRDVLERHCLQHLGHALRQPLEFRLDMPLDTAAGQQWMRALRWLVAELDSVADGEVITSRYPLLAAQFEQMLISMLLVCQPHNYSEQLQADAPSIAPAFVKRVERYIEDNAHEPLTIVDLAAHAGVSSRSLFAGFKRYRDTTPMLHLREVRLRRVREALLEGRPGQTTVTSEAMRWGFSHLGHFTAAYKRRFGESPSETLARG</sequence>
<dbReference type="SMART" id="SM00342">
    <property type="entry name" value="HTH_ARAC"/>
    <property type="match status" value="1"/>
</dbReference>
<dbReference type="GO" id="GO:0003700">
    <property type="term" value="F:DNA-binding transcription factor activity"/>
    <property type="evidence" value="ECO:0007669"/>
    <property type="project" value="InterPro"/>
</dbReference>
<reference evidence="5 6" key="1">
    <citation type="journal article" date="2006" name="Nat. Biotechnol.">
        <title>Complete genome of the mutualistic, N2-fixing grass endophyte Azoarcus sp. strain BH72.</title>
        <authorList>
            <person name="Krause A."/>
            <person name="Ramakumar A."/>
            <person name="Bartels D."/>
            <person name="Battistoni F."/>
            <person name="Bekel T."/>
            <person name="Boch J."/>
            <person name="Boehm M."/>
            <person name="Friedrich F."/>
            <person name="Hurek T."/>
            <person name="Krause L."/>
            <person name="Linke B."/>
            <person name="McHardy A.C."/>
            <person name="Sarkar A."/>
            <person name="Schneiker S."/>
            <person name="Syed A.A."/>
            <person name="Thauer R."/>
            <person name="Vorhoelter F.-J."/>
            <person name="Weidner S."/>
            <person name="Puehler A."/>
            <person name="Reinhold-Hurek B."/>
            <person name="Kaiser O."/>
            <person name="Goesmann A."/>
        </authorList>
    </citation>
    <scope>NUCLEOTIDE SEQUENCE [LARGE SCALE GENOMIC DNA]</scope>
    <source>
        <strain evidence="5 6">BH72</strain>
    </source>
</reference>
<gene>
    <name evidence="5" type="ordered locus">azo1949</name>
</gene>
<dbReference type="PROSITE" id="PS01124">
    <property type="entry name" value="HTH_ARAC_FAMILY_2"/>
    <property type="match status" value="1"/>
</dbReference>
<dbReference type="Pfam" id="PF14525">
    <property type="entry name" value="AraC_binding_2"/>
    <property type="match status" value="1"/>
</dbReference>
<dbReference type="SUPFAM" id="SSF46689">
    <property type="entry name" value="Homeodomain-like"/>
    <property type="match status" value="2"/>
</dbReference>
<evidence type="ECO:0000313" key="6">
    <source>
        <dbReference type="Proteomes" id="UP000002588"/>
    </source>
</evidence>
<feature type="domain" description="HTH araC/xylS-type" evidence="4">
    <location>
        <begin position="239"/>
        <end position="340"/>
    </location>
</feature>
<protein>
    <submittedName>
        <fullName evidence="5">AraC-family transcriptional regulator</fullName>
    </submittedName>
</protein>
<dbReference type="OrthoDB" id="185346at2"/>
<dbReference type="PANTHER" id="PTHR46796">
    <property type="entry name" value="HTH-TYPE TRANSCRIPTIONAL ACTIVATOR RHAS-RELATED"/>
    <property type="match status" value="1"/>
</dbReference>
<evidence type="ECO:0000313" key="5">
    <source>
        <dbReference type="EMBL" id="CAL94566.1"/>
    </source>
</evidence>
<evidence type="ECO:0000256" key="1">
    <source>
        <dbReference type="ARBA" id="ARBA00023015"/>
    </source>
</evidence>
<evidence type="ECO:0000259" key="4">
    <source>
        <dbReference type="PROSITE" id="PS01124"/>
    </source>
</evidence>
<evidence type="ECO:0000256" key="3">
    <source>
        <dbReference type="ARBA" id="ARBA00023163"/>
    </source>
</evidence>
<dbReference type="Proteomes" id="UP000002588">
    <property type="component" value="Chromosome"/>
</dbReference>
<name>A1K6W1_AZOSB</name>
<dbReference type="EMBL" id="AM406670">
    <property type="protein sequence ID" value="CAL94566.1"/>
    <property type="molecule type" value="Genomic_DNA"/>
</dbReference>
<dbReference type="KEGG" id="azo:azo1949"/>
<dbReference type="RefSeq" id="WP_011765682.1">
    <property type="nucleotide sequence ID" value="NC_008702.1"/>
</dbReference>
<dbReference type="Pfam" id="PF12833">
    <property type="entry name" value="HTH_18"/>
    <property type="match status" value="1"/>
</dbReference>
<evidence type="ECO:0000256" key="2">
    <source>
        <dbReference type="ARBA" id="ARBA00023125"/>
    </source>
</evidence>
<dbReference type="HOGENOM" id="CLU_047930_0_1_4"/>